<dbReference type="PANTHER" id="PTHR31836">
    <property type="match status" value="1"/>
</dbReference>
<comment type="caution">
    <text evidence="3">The sequence shown here is derived from an EMBL/GenBank/DDBJ whole genome shotgun (WGS) entry which is preliminary data.</text>
</comment>
<dbReference type="SUPFAM" id="SSF50685">
    <property type="entry name" value="Barwin-like endoglucanases"/>
    <property type="match status" value="1"/>
</dbReference>
<name>A0A9W8EB98_9FUNG</name>
<gene>
    <name evidence="3" type="ORF">H4R34_001059</name>
</gene>
<keyword evidence="1" id="KW-0732">Signal</keyword>
<accession>A0A9W8EB98</accession>
<proteinExistence type="predicted"/>
<dbReference type="EMBL" id="JANBQB010000041">
    <property type="protein sequence ID" value="KAJ1983771.1"/>
    <property type="molecule type" value="Genomic_DNA"/>
</dbReference>
<keyword evidence="4" id="KW-1185">Reference proteome</keyword>
<feature type="region of interest" description="Disordered" evidence="2">
    <location>
        <begin position="238"/>
        <end position="264"/>
    </location>
</feature>
<dbReference type="Gene3D" id="2.40.40.10">
    <property type="entry name" value="RlpA-like domain"/>
    <property type="match status" value="1"/>
</dbReference>
<dbReference type="AlphaFoldDB" id="A0A9W8EB98"/>
<evidence type="ECO:0000313" key="4">
    <source>
        <dbReference type="Proteomes" id="UP001151582"/>
    </source>
</evidence>
<protein>
    <recommendedName>
        <fullName evidence="5">RlpA-like double-psi beta-barrel-protein domain-containing protein-containing protein</fullName>
    </recommendedName>
</protein>
<evidence type="ECO:0000313" key="3">
    <source>
        <dbReference type="EMBL" id="KAJ1983771.1"/>
    </source>
</evidence>
<dbReference type="InterPro" id="IPR051477">
    <property type="entry name" value="Expansin_CellWall"/>
</dbReference>
<evidence type="ECO:0000256" key="2">
    <source>
        <dbReference type="SAM" id="MobiDB-lite"/>
    </source>
</evidence>
<dbReference type="PANTHER" id="PTHR31836:SF25">
    <property type="entry name" value="RLPA-LIKE PROTEIN DOUBLE-PSI BETA-BARREL DOMAIN-CONTAINING PROTEIN"/>
    <property type="match status" value="1"/>
</dbReference>
<feature type="compositionally biased region" description="Polar residues" evidence="2">
    <location>
        <begin position="240"/>
        <end position="255"/>
    </location>
</feature>
<evidence type="ECO:0008006" key="5">
    <source>
        <dbReference type="Google" id="ProtNLM"/>
    </source>
</evidence>
<reference evidence="3" key="1">
    <citation type="submission" date="2022-07" db="EMBL/GenBank/DDBJ databases">
        <title>Phylogenomic reconstructions and comparative analyses of Kickxellomycotina fungi.</title>
        <authorList>
            <person name="Reynolds N.K."/>
            <person name="Stajich J.E."/>
            <person name="Barry K."/>
            <person name="Grigoriev I.V."/>
            <person name="Crous P."/>
            <person name="Smith M.E."/>
        </authorList>
    </citation>
    <scope>NUCLEOTIDE SEQUENCE</scope>
    <source>
        <strain evidence="3">RSA 567</strain>
    </source>
</reference>
<dbReference type="Proteomes" id="UP001151582">
    <property type="component" value="Unassembled WGS sequence"/>
</dbReference>
<organism evidence="3 4">
    <name type="scientific">Dimargaris verticillata</name>
    <dbReference type="NCBI Taxonomy" id="2761393"/>
    <lineage>
        <taxon>Eukaryota</taxon>
        <taxon>Fungi</taxon>
        <taxon>Fungi incertae sedis</taxon>
        <taxon>Zoopagomycota</taxon>
        <taxon>Kickxellomycotina</taxon>
        <taxon>Dimargaritomycetes</taxon>
        <taxon>Dimargaritales</taxon>
        <taxon>Dimargaritaceae</taxon>
        <taxon>Dimargaris</taxon>
    </lineage>
</organism>
<dbReference type="CDD" id="cd22191">
    <property type="entry name" value="DPBB_RlpA_EXP_N-like"/>
    <property type="match status" value="1"/>
</dbReference>
<evidence type="ECO:0000256" key="1">
    <source>
        <dbReference type="ARBA" id="ARBA00022729"/>
    </source>
</evidence>
<sequence>MIIGLLASLVQGRVESPKQDQFISNSNALFDQDASKLPLAYSPSHTSEFPEAFADDEELAMRMDEVFDIDCAHGHCTGPSNGALVVPLQSIPPKARKLIKPYITDEQDLGTVPQKEAVVDGCTRDFCVQSLDKVLVLPTSQLPPKVLAQFLTLVNQKPLAQSARPMSDELDDEDDITGSLQRSVNHATLPPIAPPKREQEDKILVEPQPHDIKATEMAAPPPLVPEDQQVMEPAAPKNDLPQQVHTEAPQITTTKGDNRRSGEGTYYEPKGIKGACGTPLTDDDAVVAMNFADFGGDANPNNSMMCGQQVEIKTDKGVARAKVMDKCKDCKPGDLDMTPSVFKQIAELATGRVPIEWSFVPSQSEGIAAA</sequence>
<dbReference type="InterPro" id="IPR036908">
    <property type="entry name" value="RlpA-like_sf"/>
</dbReference>
<dbReference type="OrthoDB" id="406505at2759"/>